<dbReference type="InParanoid" id="A0A2H3CW76"/>
<gene>
    <name evidence="1" type="ORF">ARMGADRAFT_1038383</name>
</gene>
<dbReference type="Proteomes" id="UP000217790">
    <property type="component" value="Unassembled WGS sequence"/>
</dbReference>
<name>A0A2H3CW76_ARMGA</name>
<sequence>MLQPAPIFCHMKNILCAIGKIRKDFNEGAQVAPDKVSFRPFAHDGISLGHNVNGVLQDSHRIMHLEVLEMSLAAQYRHIGDIDSVSVLLEAKGRALSKGDTQSKWEVSQMDELYRLRLQHSITQNYMNELMSASRLTARGFGWVKLYPSTILEIELVVVDLTTSWPTSLS</sequence>
<reference evidence="2" key="1">
    <citation type="journal article" date="2017" name="Nat. Ecol. Evol.">
        <title>Genome expansion and lineage-specific genetic innovations in the forest pathogenic fungi Armillaria.</title>
        <authorList>
            <person name="Sipos G."/>
            <person name="Prasanna A.N."/>
            <person name="Walter M.C."/>
            <person name="O'Connor E."/>
            <person name="Balint B."/>
            <person name="Krizsan K."/>
            <person name="Kiss B."/>
            <person name="Hess J."/>
            <person name="Varga T."/>
            <person name="Slot J."/>
            <person name="Riley R."/>
            <person name="Boka B."/>
            <person name="Rigling D."/>
            <person name="Barry K."/>
            <person name="Lee J."/>
            <person name="Mihaltcheva S."/>
            <person name="LaButti K."/>
            <person name="Lipzen A."/>
            <person name="Waldron R."/>
            <person name="Moloney N.M."/>
            <person name="Sperisen C."/>
            <person name="Kredics L."/>
            <person name="Vagvoelgyi C."/>
            <person name="Patrignani A."/>
            <person name="Fitzpatrick D."/>
            <person name="Nagy I."/>
            <person name="Doyle S."/>
            <person name="Anderson J.B."/>
            <person name="Grigoriev I.V."/>
            <person name="Gueldener U."/>
            <person name="Muensterkoetter M."/>
            <person name="Nagy L.G."/>
        </authorList>
    </citation>
    <scope>NUCLEOTIDE SEQUENCE [LARGE SCALE GENOMIC DNA]</scope>
    <source>
        <strain evidence="2">Ar21-2</strain>
    </source>
</reference>
<evidence type="ECO:0000313" key="1">
    <source>
        <dbReference type="EMBL" id="PBK82708.1"/>
    </source>
</evidence>
<keyword evidence="2" id="KW-1185">Reference proteome</keyword>
<organism evidence="1 2">
    <name type="scientific">Armillaria gallica</name>
    <name type="common">Bulbous honey fungus</name>
    <name type="synonym">Armillaria bulbosa</name>
    <dbReference type="NCBI Taxonomy" id="47427"/>
    <lineage>
        <taxon>Eukaryota</taxon>
        <taxon>Fungi</taxon>
        <taxon>Dikarya</taxon>
        <taxon>Basidiomycota</taxon>
        <taxon>Agaricomycotina</taxon>
        <taxon>Agaricomycetes</taxon>
        <taxon>Agaricomycetidae</taxon>
        <taxon>Agaricales</taxon>
        <taxon>Marasmiineae</taxon>
        <taxon>Physalacriaceae</taxon>
        <taxon>Armillaria</taxon>
    </lineage>
</organism>
<dbReference type="EMBL" id="KZ293713">
    <property type="protein sequence ID" value="PBK82708.1"/>
    <property type="molecule type" value="Genomic_DNA"/>
</dbReference>
<protein>
    <submittedName>
        <fullName evidence="1">Uncharacterized protein</fullName>
    </submittedName>
</protein>
<evidence type="ECO:0000313" key="2">
    <source>
        <dbReference type="Proteomes" id="UP000217790"/>
    </source>
</evidence>
<dbReference type="OrthoDB" id="10332777at2759"/>
<proteinExistence type="predicted"/>
<dbReference type="AlphaFoldDB" id="A0A2H3CW76"/>
<accession>A0A2H3CW76</accession>